<evidence type="ECO:0008006" key="3">
    <source>
        <dbReference type="Google" id="ProtNLM"/>
    </source>
</evidence>
<sequence length="106" mass="12019">MASMDERKDAFEKKFAHDEELKFKAIARRNKLLGLWAAEKLGKSGSDAADYAMEVVKSDFEEAGDEDVFRKIHGDFEAAGVQQSEHQIRRTMEELLIEAATQIQKS</sequence>
<proteinExistence type="predicted"/>
<organism evidence="1 2">
    <name type="scientific">Aquamicrobium aerolatum DSM 21857</name>
    <dbReference type="NCBI Taxonomy" id="1121003"/>
    <lineage>
        <taxon>Bacteria</taxon>
        <taxon>Pseudomonadati</taxon>
        <taxon>Pseudomonadota</taxon>
        <taxon>Alphaproteobacteria</taxon>
        <taxon>Hyphomicrobiales</taxon>
        <taxon>Phyllobacteriaceae</taxon>
        <taxon>Aerobium</taxon>
    </lineage>
</organism>
<dbReference type="OrthoDB" id="9810387at2"/>
<evidence type="ECO:0000313" key="1">
    <source>
        <dbReference type="EMBL" id="SFI78027.1"/>
    </source>
</evidence>
<reference evidence="2" key="1">
    <citation type="submission" date="2016-10" db="EMBL/GenBank/DDBJ databases">
        <authorList>
            <person name="Varghese N."/>
            <person name="Submissions S."/>
        </authorList>
    </citation>
    <scope>NUCLEOTIDE SEQUENCE [LARGE SCALE GENOMIC DNA]</scope>
    <source>
        <strain evidence="2">DSM 21857</strain>
    </source>
</reference>
<keyword evidence="2" id="KW-1185">Reference proteome</keyword>
<dbReference type="AlphaFoldDB" id="A0A1I3KZY5"/>
<dbReference type="InterPro" id="IPR038293">
    <property type="entry name" value="ATPase_inh_sub_z_sf"/>
</dbReference>
<dbReference type="EMBL" id="FORF01000006">
    <property type="protein sequence ID" value="SFI78027.1"/>
    <property type="molecule type" value="Genomic_DNA"/>
</dbReference>
<accession>A0A1I3KZY5</accession>
<dbReference type="Gene3D" id="1.10.790.20">
    <property type="entry name" value="Domain of unknown function DUF1476"/>
    <property type="match status" value="1"/>
</dbReference>
<dbReference type="STRING" id="1121003.SAMN03080618_01321"/>
<dbReference type="PIRSF" id="PIRSF031780">
    <property type="entry name" value="UCP031780"/>
    <property type="match status" value="1"/>
</dbReference>
<protein>
    <recommendedName>
        <fullName evidence="3">DUF1476 domain-containing protein</fullName>
    </recommendedName>
</protein>
<dbReference type="InterPro" id="IPR009945">
    <property type="entry name" value="ATPase_inh_sub_z"/>
</dbReference>
<gene>
    <name evidence="1" type="ORF">SAMN03080618_01321</name>
</gene>
<dbReference type="Proteomes" id="UP000242763">
    <property type="component" value="Unassembled WGS sequence"/>
</dbReference>
<dbReference type="RefSeq" id="WP_091520087.1">
    <property type="nucleotide sequence ID" value="NZ_FORF01000006.1"/>
</dbReference>
<name>A0A1I3KZY5_9HYPH</name>
<dbReference type="Pfam" id="PF07345">
    <property type="entry name" value="ATPaseInh_sub_z"/>
    <property type="match status" value="1"/>
</dbReference>
<evidence type="ECO:0000313" key="2">
    <source>
        <dbReference type="Proteomes" id="UP000242763"/>
    </source>
</evidence>